<dbReference type="Proteomes" id="UP000008311">
    <property type="component" value="Unassembled WGS sequence"/>
</dbReference>
<evidence type="ECO:0000313" key="8">
    <source>
        <dbReference type="EMBL" id="EEF21868.1"/>
    </source>
</evidence>
<reference evidence="9" key="1">
    <citation type="journal article" date="2010" name="Nat. Biotechnol.">
        <title>Draft genome sequence of the oilseed species Ricinus communis.</title>
        <authorList>
            <person name="Chan A.P."/>
            <person name="Crabtree J."/>
            <person name="Zhao Q."/>
            <person name="Lorenzi H."/>
            <person name="Orvis J."/>
            <person name="Puiu D."/>
            <person name="Melake-Berhan A."/>
            <person name="Jones K.M."/>
            <person name="Redman J."/>
            <person name="Chen G."/>
            <person name="Cahoon E.B."/>
            <person name="Gedil M."/>
            <person name="Stanke M."/>
            <person name="Haas B.J."/>
            <person name="Wortman J.R."/>
            <person name="Fraser-Liggett C.M."/>
            <person name="Ravel J."/>
            <person name="Rabinowicz P.D."/>
        </authorList>
    </citation>
    <scope>NUCLEOTIDE SEQUENCE [LARGE SCALE GENOMIC DNA]</scope>
    <source>
        <strain evidence="9">cv. Hale</strain>
    </source>
</reference>
<dbReference type="GO" id="GO:0003700">
    <property type="term" value="F:DNA-binding transcription factor activity"/>
    <property type="evidence" value="ECO:0007669"/>
    <property type="project" value="InterPro"/>
</dbReference>
<accession>B9TQJ5</accession>
<dbReference type="InParanoid" id="B9TQJ5"/>
<name>B9TQJ5_RICCO</name>
<dbReference type="GO" id="GO:0003677">
    <property type="term" value="F:DNA binding"/>
    <property type="evidence" value="ECO:0007669"/>
    <property type="project" value="UniProtKB-KW"/>
</dbReference>
<dbReference type="Pfam" id="PF03466">
    <property type="entry name" value="LysR_substrate"/>
    <property type="match status" value="1"/>
</dbReference>
<sequence length="141" mass="15233">MPSSLPPFTALRAFASCARHLSISRAAEELHLTHGAVSHQIKNLEQHLAVRLIARHGRGIVLTPAGAGFAARLNAALAQLESVVAEMRADVAQGPLRITTLPSFASRWLLPRLPDFRASHPQAEVHLHTTTELADFGRDGV</sequence>
<evidence type="ECO:0000256" key="6">
    <source>
        <dbReference type="ARBA" id="ARBA00023163"/>
    </source>
</evidence>
<evidence type="ECO:0000259" key="7">
    <source>
        <dbReference type="PROSITE" id="PS50931"/>
    </source>
</evidence>
<evidence type="ECO:0000313" key="9">
    <source>
        <dbReference type="Proteomes" id="UP000008311"/>
    </source>
</evidence>
<dbReference type="EMBL" id="EQ998910">
    <property type="protein sequence ID" value="EEF21868.1"/>
    <property type="molecule type" value="Genomic_DNA"/>
</dbReference>
<proteinExistence type="inferred from homology"/>
<comment type="function">
    <text evidence="1">Trans-acting transcriptional regulator of RuBisCO genes (rbcL and rbcS) expression.</text>
</comment>
<dbReference type="Pfam" id="PF00126">
    <property type="entry name" value="HTH_1"/>
    <property type="match status" value="1"/>
</dbReference>
<dbReference type="SUPFAM" id="SSF46785">
    <property type="entry name" value="Winged helix' DNA-binding domain"/>
    <property type="match status" value="1"/>
</dbReference>
<keyword evidence="4" id="KW-0805">Transcription regulation</keyword>
<protein>
    <recommendedName>
        <fullName evidence="3">Probable RuBisCO transcriptional regulator</fullName>
    </recommendedName>
</protein>
<feature type="domain" description="HTH lysR-type" evidence="7">
    <location>
        <begin position="6"/>
        <end position="63"/>
    </location>
</feature>
<dbReference type="PANTHER" id="PTHR30537:SF79">
    <property type="entry name" value="TRANSCRIPTIONAL REGULATOR-RELATED"/>
    <property type="match status" value="1"/>
</dbReference>
<feature type="non-terminal residue" evidence="8">
    <location>
        <position position="141"/>
    </location>
</feature>
<dbReference type="InterPro" id="IPR036388">
    <property type="entry name" value="WH-like_DNA-bd_sf"/>
</dbReference>
<evidence type="ECO:0000256" key="1">
    <source>
        <dbReference type="ARBA" id="ARBA00003782"/>
    </source>
</evidence>
<evidence type="ECO:0000256" key="3">
    <source>
        <dbReference type="ARBA" id="ARBA00018907"/>
    </source>
</evidence>
<dbReference type="Gene3D" id="1.10.10.10">
    <property type="entry name" value="Winged helix-like DNA-binding domain superfamily/Winged helix DNA-binding domain"/>
    <property type="match status" value="1"/>
</dbReference>
<dbReference type="PROSITE" id="PS50931">
    <property type="entry name" value="HTH_LYSR"/>
    <property type="match status" value="1"/>
</dbReference>
<dbReference type="AlphaFoldDB" id="B9TQJ5"/>
<evidence type="ECO:0000256" key="4">
    <source>
        <dbReference type="ARBA" id="ARBA00023015"/>
    </source>
</evidence>
<dbReference type="FunFam" id="1.10.10.10:FF:000001">
    <property type="entry name" value="LysR family transcriptional regulator"/>
    <property type="match status" value="1"/>
</dbReference>
<keyword evidence="6" id="KW-0804">Transcription</keyword>
<evidence type="ECO:0000256" key="5">
    <source>
        <dbReference type="ARBA" id="ARBA00023125"/>
    </source>
</evidence>
<dbReference type="InterPro" id="IPR005119">
    <property type="entry name" value="LysR_subst-bd"/>
</dbReference>
<dbReference type="PRINTS" id="PR00039">
    <property type="entry name" value="HTHLYSR"/>
</dbReference>
<comment type="similarity">
    <text evidence="2">Belongs to the LysR transcriptional regulatory family.</text>
</comment>
<keyword evidence="9" id="KW-1185">Reference proteome</keyword>
<dbReference type="InterPro" id="IPR036390">
    <property type="entry name" value="WH_DNA-bd_sf"/>
</dbReference>
<organism evidence="8 9">
    <name type="scientific">Ricinus communis</name>
    <name type="common">Castor bean</name>
    <dbReference type="NCBI Taxonomy" id="3988"/>
    <lineage>
        <taxon>Eukaryota</taxon>
        <taxon>Viridiplantae</taxon>
        <taxon>Streptophyta</taxon>
        <taxon>Embryophyta</taxon>
        <taxon>Tracheophyta</taxon>
        <taxon>Spermatophyta</taxon>
        <taxon>Magnoliopsida</taxon>
        <taxon>eudicotyledons</taxon>
        <taxon>Gunneridae</taxon>
        <taxon>Pentapetalae</taxon>
        <taxon>rosids</taxon>
        <taxon>fabids</taxon>
        <taxon>Malpighiales</taxon>
        <taxon>Euphorbiaceae</taxon>
        <taxon>Acalyphoideae</taxon>
        <taxon>Acalypheae</taxon>
        <taxon>Ricinus</taxon>
    </lineage>
</organism>
<dbReference type="InterPro" id="IPR000847">
    <property type="entry name" value="LysR_HTH_N"/>
</dbReference>
<evidence type="ECO:0000256" key="2">
    <source>
        <dbReference type="ARBA" id="ARBA00009437"/>
    </source>
</evidence>
<dbReference type="STRING" id="3988.B9TQJ5"/>
<gene>
    <name evidence="8" type="ORF">RCOM_2128440</name>
</gene>
<dbReference type="PANTHER" id="PTHR30537">
    <property type="entry name" value="HTH-TYPE TRANSCRIPTIONAL REGULATOR"/>
    <property type="match status" value="1"/>
</dbReference>
<dbReference type="InterPro" id="IPR058163">
    <property type="entry name" value="LysR-type_TF_proteobact-type"/>
</dbReference>
<keyword evidence="5" id="KW-0238">DNA-binding</keyword>
<dbReference type="Gene3D" id="3.40.190.10">
    <property type="entry name" value="Periplasmic binding protein-like II"/>
    <property type="match status" value="1"/>
</dbReference>